<sequence>MAQEIQTKGVEYLHAKDGRTLALVIRGDFDDYAAFPPYLDTPEERAHLAAAYQGADPETERRTKAHMTADELPLQIVLLNRNPGAVVKPHYHLVTERPSNTTRHQIMICRSGRMRINIFSKEGDKAGSVVLEPGDLVLMYEGHSIEFLLPNTKAIEIKEGPFPITDEADKVEYK</sequence>
<dbReference type="InterPro" id="IPR014710">
    <property type="entry name" value="RmlC-like_jellyroll"/>
</dbReference>
<comment type="caution">
    <text evidence="1">The sequence shown here is derived from an EMBL/GenBank/DDBJ whole genome shotgun (WGS) entry which is preliminary data.</text>
</comment>
<dbReference type="AlphaFoldDB" id="A0A932HYU3"/>
<name>A0A932HYU3_UNCTE</name>
<reference evidence="1" key="1">
    <citation type="submission" date="2020-07" db="EMBL/GenBank/DDBJ databases">
        <title>Huge and variable diversity of episymbiotic CPR bacteria and DPANN archaea in groundwater ecosystems.</title>
        <authorList>
            <person name="He C.Y."/>
            <person name="Keren R."/>
            <person name="Whittaker M."/>
            <person name="Farag I.F."/>
            <person name="Doudna J."/>
            <person name="Cate J.H.D."/>
            <person name="Banfield J.F."/>
        </authorList>
    </citation>
    <scope>NUCLEOTIDE SEQUENCE</scope>
    <source>
        <strain evidence="1">NC_groundwater_763_Ag_S-0.2um_68_21</strain>
    </source>
</reference>
<evidence type="ECO:0008006" key="3">
    <source>
        <dbReference type="Google" id="ProtNLM"/>
    </source>
</evidence>
<dbReference type="EMBL" id="JACPUR010000024">
    <property type="protein sequence ID" value="MBI3128116.1"/>
    <property type="molecule type" value="Genomic_DNA"/>
</dbReference>
<dbReference type="Proteomes" id="UP000782312">
    <property type="component" value="Unassembled WGS sequence"/>
</dbReference>
<evidence type="ECO:0000313" key="2">
    <source>
        <dbReference type="Proteomes" id="UP000782312"/>
    </source>
</evidence>
<dbReference type="InterPro" id="IPR011051">
    <property type="entry name" value="RmlC_Cupin_sf"/>
</dbReference>
<proteinExistence type="predicted"/>
<dbReference type="SUPFAM" id="SSF51182">
    <property type="entry name" value="RmlC-like cupins"/>
    <property type="match status" value="1"/>
</dbReference>
<organism evidence="1 2">
    <name type="scientific">Tectimicrobiota bacterium</name>
    <dbReference type="NCBI Taxonomy" id="2528274"/>
    <lineage>
        <taxon>Bacteria</taxon>
        <taxon>Pseudomonadati</taxon>
        <taxon>Nitrospinota/Tectimicrobiota group</taxon>
        <taxon>Candidatus Tectimicrobiota</taxon>
    </lineage>
</organism>
<evidence type="ECO:0000313" key="1">
    <source>
        <dbReference type="EMBL" id="MBI3128116.1"/>
    </source>
</evidence>
<protein>
    <recommendedName>
        <fullName evidence="3">Cupin domain-containing protein</fullName>
    </recommendedName>
</protein>
<accession>A0A932HYU3</accession>
<gene>
    <name evidence="1" type="ORF">HYZ11_10970</name>
</gene>
<dbReference type="Gene3D" id="2.60.120.10">
    <property type="entry name" value="Jelly Rolls"/>
    <property type="match status" value="1"/>
</dbReference>